<evidence type="ECO:0000313" key="2">
    <source>
        <dbReference type="EnsemblPlants" id="AES67386"/>
    </source>
</evidence>
<dbReference type="HOGENOM" id="CLU_2561728_0_0_1"/>
<reference evidence="1 3" key="1">
    <citation type="journal article" date="2011" name="Nature">
        <title>The Medicago genome provides insight into the evolution of rhizobial symbioses.</title>
        <authorList>
            <person name="Young N.D."/>
            <person name="Debelle F."/>
            <person name="Oldroyd G.E."/>
            <person name="Geurts R."/>
            <person name="Cannon S.B."/>
            <person name="Udvardi M.K."/>
            <person name="Benedito V.A."/>
            <person name="Mayer K.F."/>
            <person name="Gouzy J."/>
            <person name="Schoof H."/>
            <person name="Van de Peer Y."/>
            <person name="Proost S."/>
            <person name="Cook D.R."/>
            <person name="Meyers B.C."/>
            <person name="Spannagl M."/>
            <person name="Cheung F."/>
            <person name="De Mita S."/>
            <person name="Krishnakumar V."/>
            <person name="Gundlach H."/>
            <person name="Zhou S."/>
            <person name="Mudge J."/>
            <person name="Bharti A.K."/>
            <person name="Murray J.D."/>
            <person name="Naoumkina M.A."/>
            <person name="Rosen B."/>
            <person name="Silverstein K.A."/>
            <person name="Tang H."/>
            <person name="Rombauts S."/>
            <person name="Zhao P.X."/>
            <person name="Zhou P."/>
            <person name="Barbe V."/>
            <person name="Bardou P."/>
            <person name="Bechner M."/>
            <person name="Bellec A."/>
            <person name="Berger A."/>
            <person name="Berges H."/>
            <person name="Bidwell S."/>
            <person name="Bisseling T."/>
            <person name="Choisne N."/>
            <person name="Couloux A."/>
            <person name="Denny R."/>
            <person name="Deshpande S."/>
            <person name="Dai X."/>
            <person name="Doyle J.J."/>
            <person name="Dudez A.M."/>
            <person name="Farmer A.D."/>
            <person name="Fouteau S."/>
            <person name="Franken C."/>
            <person name="Gibelin C."/>
            <person name="Gish J."/>
            <person name="Goldstein S."/>
            <person name="Gonzalez A.J."/>
            <person name="Green P.J."/>
            <person name="Hallab A."/>
            <person name="Hartog M."/>
            <person name="Hua A."/>
            <person name="Humphray S.J."/>
            <person name="Jeong D.H."/>
            <person name="Jing Y."/>
            <person name="Jocker A."/>
            <person name="Kenton S.M."/>
            <person name="Kim D.J."/>
            <person name="Klee K."/>
            <person name="Lai H."/>
            <person name="Lang C."/>
            <person name="Lin S."/>
            <person name="Macmil S.L."/>
            <person name="Magdelenat G."/>
            <person name="Matthews L."/>
            <person name="McCorrison J."/>
            <person name="Monaghan E.L."/>
            <person name="Mun J.H."/>
            <person name="Najar F.Z."/>
            <person name="Nicholson C."/>
            <person name="Noirot C."/>
            <person name="O'Bleness M."/>
            <person name="Paule C.R."/>
            <person name="Poulain J."/>
            <person name="Prion F."/>
            <person name="Qin B."/>
            <person name="Qu C."/>
            <person name="Retzel E.F."/>
            <person name="Riddle C."/>
            <person name="Sallet E."/>
            <person name="Samain S."/>
            <person name="Samson N."/>
            <person name="Sanders I."/>
            <person name="Saurat O."/>
            <person name="Scarpelli C."/>
            <person name="Schiex T."/>
            <person name="Segurens B."/>
            <person name="Severin A.J."/>
            <person name="Sherrier D.J."/>
            <person name="Shi R."/>
            <person name="Sims S."/>
            <person name="Singer S.R."/>
            <person name="Sinharoy S."/>
            <person name="Sterck L."/>
            <person name="Viollet A."/>
            <person name="Wang B.B."/>
            <person name="Wang K."/>
            <person name="Wang M."/>
            <person name="Wang X."/>
            <person name="Warfsmann J."/>
            <person name="Weissenbach J."/>
            <person name="White D.D."/>
            <person name="White J.D."/>
            <person name="Wiley G.B."/>
            <person name="Wincker P."/>
            <person name="Xing Y."/>
            <person name="Yang L."/>
            <person name="Yao Z."/>
            <person name="Ying F."/>
            <person name="Zhai J."/>
            <person name="Zhou L."/>
            <person name="Zuber A."/>
            <person name="Denarie J."/>
            <person name="Dixon R.A."/>
            <person name="May G.D."/>
            <person name="Schwartz D.C."/>
            <person name="Rogers J."/>
            <person name="Quetier F."/>
            <person name="Town C.D."/>
            <person name="Roe B.A."/>
        </authorList>
    </citation>
    <scope>NUCLEOTIDE SEQUENCE [LARGE SCALE GENOMIC DNA]</scope>
    <source>
        <strain evidence="1">A17</strain>
        <strain evidence="2 3">cv. Jemalong A17</strain>
    </source>
</reference>
<sequence>MQFHTPICSSALAAEFEEAKQSSKSTQMFPPRRGQIKLRIIKIIAAAFSCSGRGKADFVTCFIDILKWSLTMHNIDQVKLNC</sequence>
<reference evidence="1 3" key="2">
    <citation type="journal article" date="2014" name="BMC Genomics">
        <title>An improved genome release (version Mt4.0) for the model legume Medicago truncatula.</title>
        <authorList>
            <person name="Tang H."/>
            <person name="Krishnakumar V."/>
            <person name="Bidwell S."/>
            <person name="Rosen B."/>
            <person name="Chan A."/>
            <person name="Zhou S."/>
            <person name="Gentzbittel L."/>
            <person name="Childs K.L."/>
            <person name="Yandell M."/>
            <person name="Gundlach H."/>
            <person name="Mayer K.F."/>
            <person name="Schwartz D.C."/>
            <person name="Town C.D."/>
        </authorList>
    </citation>
    <scope>GENOME REANNOTATION</scope>
    <source>
        <strain evidence="2 3">cv. Jemalong A17</strain>
    </source>
</reference>
<dbReference type="PaxDb" id="3880-AES67386"/>
<accession>G7IU36</accession>
<gene>
    <name evidence="1" type="ordered locus">MTR_2g093040</name>
</gene>
<organism evidence="1 3">
    <name type="scientific">Medicago truncatula</name>
    <name type="common">Barrel medic</name>
    <name type="synonym">Medicago tribuloides</name>
    <dbReference type="NCBI Taxonomy" id="3880"/>
    <lineage>
        <taxon>Eukaryota</taxon>
        <taxon>Viridiplantae</taxon>
        <taxon>Streptophyta</taxon>
        <taxon>Embryophyta</taxon>
        <taxon>Tracheophyta</taxon>
        <taxon>Spermatophyta</taxon>
        <taxon>Magnoliopsida</taxon>
        <taxon>eudicotyledons</taxon>
        <taxon>Gunneridae</taxon>
        <taxon>Pentapetalae</taxon>
        <taxon>rosids</taxon>
        <taxon>fabids</taxon>
        <taxon>Fabales</taxon>
        <taxon>Fabaceae</taxon>
        <taxon>Papilionoideae</taxon>
        <taxon>50 kb inversion clade</taxon>
        <taxon>NPAAA clade</taxon>
        <taxon>Hologalegina</taxon>
        <taxon>IRL clade</taxon>
        <taxon>Trifolieae</taxon>
        <taxon>Medicago</taxon>
    </lineage>
</organism>
<proteinExistence type="predicted"/>
<protein>
    <submittedName>
        <fullName evidence="1 2">Uncharacterized protein</fullName>
    </submittedName>
</protein>
<name>G7IU36_MEDTR</name>
<dbReference type="EMBL" id="CM001218">
    <property type="protein sequence ID" value="AES67386.1"/>
    <property type="molecule type" value="Genomic_DNA"/>
</dbReference>
<evidence type="ECO:0000313" key="1">
    <source>
        <dbReference type="EMBL" id="AES67386.1"/>
    </source>
</evidence>
<dbReference type="AlphaFoldDB" id="G7IU36"/>
<keyword evidence="3" id="KW-1185">Reference proteome</keyword>
<evidence type="ECO:0000313" key="3">
    <source>
        <dbReference type="Proteomes" id="UP000002051"/>
    </source>
</evidence>
<dbReference type="EnsemblPlants" id="AES67386">
    <property type="protein sequence ID" value="AES67386"/>
    <property type="gene ID" value="MTR_2g093040"/>
</dbReference>
<reference evidence="2" key="3">
    <citation type="submission" date="2015-04" db="UniProtKB">
        <authorList>
            <consortium name="EnsemblPlants"/>
        </authorList>
    </citation>
    <scope>IDENTIFICATION</scope>
    <source>
        <strain evidence="2">cv. Jemalong A17</strain>
    </source>
</reference>
<dbReference type="Proteomes" id="UP000002051">
    <property type="component" value="Chromosome 2"/>
</dbReference>